<evidence type="ECO:0000256" key="1">
    <source>
        <dbReference type="ARBA" id="ARBA00006226"/>
    </source>
</evidence>
<evidence type="ECO:0000256" key="2">
    <source>
        <dbReference type="ARBA" id="ARBA00022649"/>
    </source>
</evidence>
<protein>
    <submittedName>
        <fullName evidence="3">Uncharacterized protein</fullName>
    </submittedName>
</protein>
<reference evidence="3 4" key="1">
    <citation type="submission" date="2017-02" db="EMBL/GenBank/DDBJ databases">
        <title>The new phylogeny of genus Mycobacterium.</title>
        <authorList>
            <person name="Tortoli E."/>
            <person name="Trovato A."/>
            <person name="Cirillo D.M."/>
        </authorList>
    </citation>
    <scope>NUCLEOTIDE SEQUENCE [LARGE SCALE GENOMIC DNA]</scope>
    <source>
        <strain evidence="3 4">DSM 44471</strain>
    </source>
</reference>
<proteinExistence type="inferred from homology"/>
<organism evidence="3 4">
    <name type="scientific">Mycobacterium heidelbergense</name>
    <dbReference type="NCBI Taxonomy" id="53376"/>
    <lineage>
        <taxon>Bacteria</taxon>
        <taxon>Bacillati</taxon>
        <taxon>Actinomycetota</taxon>
        <taxon>Actinomycetes</taxon>
        <taxon>Mycobacteriales</taxon>
        <taxon>Mycobacteriaceae</taxon>
        <taxon>Mycobacterium</taxon>
        <taxon>Mycobacterium simiae complex</taxon>
    </lineage>
</organism>
<sequence length="83" mass="9359">MKVSFHPDVLKQLQRLPRAELETALQVVIGLSHDPPPVKAKKLVGSHADWRVRFGQYRVVYSIDDGAGEVTVFNVAKRSDAYR</sequence>
<keyword evidence="4" id="KW-1185">Reference proteome</keyword>
<comment type="caution">
    <text evidence="3">The sequence shown here is derived from an EMBL/GenBank/DDBJ whole genome shotgun (WGS) entry which is preliminary data.</text>
</comment>
<dbReference type="Gene3D" id="3.30.2310.20">
    <property type="entry name" value="RelE-like"/>
    <property type="match status" value="1"/>
</dbReference>
<dbReference type="OrthoDB" id="5326046at2"/>
<gene>
    <name evidence="3" type="ORF">BST25_15910</name>
</gene>
<dbReference type="AlphaFoldDB" id="A0A1X0DHS3"/>
<dbReference type="STRING" id="53376.BST25_15910"/>
<dbReference type="SUPFAM" id="SSF143011">
    <property type="entry name" value="RelE-like"/>
    <property type="match status" value="1"/>
</dbReference>
<dbReference type="RefSeq" id="WP_083075072.1">
    <property type="nucleotide sequence ID" value="NZ_AP022615.1"/>
</dbReference>
<dbReference type="EMBL" id="MVHR01000023">
    <property type="protein sequence ID" value="ORA71921.1"/>
    <property type="molecule type" value="Genomic_DNA"/>
</dbReference>
<dbReference type="PANTHER" id="PTHR35601">
    <property type="entry name" value="TOXIN RELE"/>
    <property type="match status" value="1"/>
</dbReference>
<evidence type="ECO:0000313" key="4">
    <source>
        <dbReference type="Proteomes" id="UP000192566"/>
    </source>
</evidence>
<dbReference type="InterPro" id="IPR007712">
    <property type="entry name" value="RelE/ParE_toxin"/>
</dbReference>
<dbReference type="InterPro" id="IPR035093">
    <property type="entry name" value="RelE/ParE_toxin_dom_sf"/>
</dbReference>
<name>A0A1X0DHS3_MYCHE</name>
<comment type="similarity">
    <text evidence="1">Belongs to the RelE toxin family.</text>
</comment>
<evidence type="ECO:0000313" key="3">
    <source>
        <dbReference type="EMBL" id="ORA71921.1"/>
    </source>
</evidence>
<keyword evidence="2" id="KW-1277">Toxin-antitoxin system</keyword>
<dbReference type="Proteomes" id="UP000192566">
    <property type="component" value="Unassembled WGS sequence"/>
</dbReference>
<dbReference type="PANTHER" id="PTHR35601:SF1">
    <property type="entry name" value="TOXIN RELE"/>
    <property type="match status" value="1"/>
</dbReference>
<accession>A0A1X0DHS3</accession>
<dbReference type="Pfam" id="PF05016">
    <property type="entry name" value="ParE_toxin"/>
    <property type="match status" value="1"/>
</dbReference>